<dbReference type="AlphaFoldDB" id="A0A2S7XNY0"/>
<dbReference type="Proteomes" id="UP000239936">
    <property type="component" value="Unassembled WGS sequence"/>
</dbReference>
<dbReference type="Pfam" id="PF01841">
    <property type="entry name" value="Transglut_core"/>
    <property type="match status" value="1"/>
</dbReference>
<dbReference type="PANTHER" id="PTHR42736">
    <property type="entry name" value="PROTEIN-GLUTAMINE GAMMA-GLUTAMYLTRANSFERASE"/>
    <property type="match status" value="1"/>
</dbReference>
<dbReference type="InterPro" id="IPR002931">
    <property type="entry name" value="Transglutaminase-like"/>
</dbReference>
<keyword evidence="1" id="KW-0812">Transmembrane</keyword>
<proteinExistence type="predicted"/>
<dbReference type="InterPro" id="IPR052901">
    <property type="entry name" value="Bact_TGase-like"/>
</dbReference>
<keyword evidence="4" id="KW-1185">Reference proteome</keyword>
<feature type="transmembrane region" description="Helical" evidence="1">
    <location>
        <begin position="87"/>
        <end position="108"/>
    </location>
</feature>
<dbReference type="PANTHER" id="PTHR42736:SF1">
    <property type="entry name" value="PROTEIN-GLUTAMINE GAMMA-GLUTAMYLTRANSFERASE"/>
    <property type="match status" value="1"/>
</dbReference>
<feature type="transmembrane region" description="Helical" evidence="1">
    <location>
        <begin position="173"/>
        <end position="196"/>
    </location>
</feature>
<feature type="transmembrane region" description="Helical" evidence="1">
    <location>
        <begin position="48"/>
        <end position="67"/>
    </location>
</feature>
<feature type="transmembrane region" description="Helical" evidence="1">
    <location>
        <begin position="143"/>
        <end position="161"/>
    </location>
</feature>
<evidence type="ECO:0000256" key="1">
    <source>
        <dbReference type="SAM" id="Phobius"/>
    </source>
</evidence>
<dbReference type="EMBL" id="PPGH01000037">
    <property type="protein sequence ID" value="PQJ95132.1"/>
    <property type="molecule type" value="Genomic_DNA"/>
</dbReference>
<dbReference type="Pfam" id="PF13559">
    <property type="entry name" value="DUF4129"/>
    <property type="match status" value="1"/>
</dbReference>
<dbReference type="RefSeq" id="WP_105074188.1">
    <property type="nucleotide sequence ID" value="NZ_PPGH01000037.1"/>
</dbReference>
<dbReference type="Pfam" id="PF11992">
    <property type="entry name" value="TgpA_N"/>
    <property type="match status" value="1"/>
</dbReference>
<evidence type="ECO:0000313" key="3">
    <source>
        <dbReference type="EMBL" id="PQJ95132.1"/>
    </source>
</evidence>
<feature type="transmembrane region" description="Helical" evidence="1">
    <location>
        <begin position="23"/>
        <end position="41"/>
    </location>
</feature>
<dbReference type="OrthoDB" id="9804872at2"/>
<dbReference type="InterPro" id="IPR025403">
    <property type="entry name" value="TgpA-like_C"/>
</dbReference>
<gene>
    <name evidence="3" type="ORF">CXB77_12580</name>
</gene>
<keyword evidence="1" id="KW-1133">Transmembrane helix</keyword>
<dbReference type="SUPFAM" id="SSF54001">
    <property type="entry name" value="Cysteine proteinases"/>
    <property type="match status" value="1"/>
</dbReference>
<dbReference type="InterPro" id="IPR038765">
    <property type="entry name" value="Papain-like_cys_pep_sf"/>
</dbReference>
<evidence type="ECO:0000259" key="2">
    <source>
        <dbReference type="SMART" id="SM00460"/>
    </source>
</evidence>
<accession>A0A2S7XNY0</accession>
<name>A0A2S7XNY0_9GAMM</name>
<dbReference type="InterPro" id="IPR021878">
    <property type="entry name" value="TgpA_N"/>
</dbReference>
<feature type="transmembrane region" description="Helical" evidence="1">
    <location>
        <begin position="561"/>
        <end position="583"/>
    </location>
</feature>
<reference evidence="3 4" key="1">
    <citation type="submission" date="2018-01" db="EMBL/GenBank/DDBJ databases">
        <title>The complete genome sequence of Chromatium okenii LaCa, a purple sulfur bacterium with a turbulent life.</title>
        <authorList>
            <person name="Luedin S.M."/>
            <person name="Liechti N."/>
            <person name="Storelli N."/>
            <person name="Danza F."/>
            <person name="Wittwer M."/>
            <person name="Pothier J.F."/>
            <person name="Tonolla M.A."/>
        </authorList>
    </citation>
    <scope>NUCLEOTIDE SEQUENCE [LARGE SCALE GENOMIC DNA]</scope>
    <source>
        <strain evidence="3 4">LaCa</strain>
    </source>
</reference>
<feature type="domain" description="Transglutaminase-like" evidence="2">
    <location>
        <begin position="413"/>
        <end position="484"/>
    </location>
</feature>
<feature type="transmembrane region" description="Helical" evidence="1">
    <location>
        <begin position="120"/>
        <end position="137"/>
    </location>
</feature>
<dbReference type="SMART" id="SM00460">
    <property type="entry name" value="TGc"/>
    <property type="match status" value="1"/>
</dbReference>
<organism evidence="3 4">
    <name type="scientific">Chromatium okenii</name>
    <dbReference type="NCBI Taxonomy" id="61644"/>
    <lineage>
        <taxon>Bacteria</taxon>
        <taxon>Pseudomonadati</taxon>
        <taxon>Pseudomonadota</taxon>
        <taxon>Gammaproteobacteria</taxon>
        <taxon>Chromatiales</taxon>
        <taxon>Chromatiaceae</taxon>
        <taxon>Chromatium</taxon>
    </lineage>
</organism>
<sequence length="674" mass="75518">MFNKPLISFTKEKLPAPAEVPDAAQVLAVTLLVSATTAPLLPYLHWQINVFLLLLLTVRLIGWHWPHTLPKTWLRVLLTLTGVANCFYANHTLVGLDGGAALFSTMFALKLLELNTKRDLRLVAILIGFLIVIQFLFDQALSRAIYLSVMVFFAVALLADLNSDLGDHNRWRGALRIASNLALQALPLTLILFVLFPRLTAPLWNLGLDSGQAMTGISDSMEPGAISDLAVSGELAFRVRFTGAPPPASQRYWRGPVLWEMDGRRWSAAQIAAPVPARLETVADVIDYEIVLEPTQQKWLFALDVPLNAPADAVRNADLQLLSKQPLTALKRYSVRSALTYQTAPATATQRSRALQLPRNLTPRMRELVTDWRSRAVDDWALVQEALAFFHRESFYYTLQPPRLGANPTDAFLFETKQGFCEHYASAFALLMRIGGVPARVVLGYLGGEPNRLSGHWSVWQSDAHAWTEVFIDGRGWVRVDPTAAIDPTRIDNSGATRLLGAGQSVRFNLDQASILAQLARNFRLFGDTVNAAWQNWVLDFSAADQLALLDQLGFGALREYGLAVLMIIAVSLTLGVIMLALVRERVKYDPLEQCYRQFCQRLARIGLARQHHEGPQHFGQRIIKQRPDLMVAVKRFLAVYIPARFGVQADDDAVNQLKTLLRRFHPRRRRFPK</sequence>
<keyword evidence="1" id="KW-0472">Membrane</keyword>
<evidence type="ECO:0000313" key="4">
    <source>
        <dbReference type="Proteomes" id="UP000239936"/>
    </source>
</evidence>
<comment type="caution">
    <text evidence="3">The sequence shown here is derived from an EMBL/GenBank/DDBJ whole genome shotgun (WGS) entry which is preliminary data.</text>
</comment>
<dbReference type="Gene3D" id="3.10.620.30">
    <property type="match status" value="1"/>
</dbReference>
<protein>
    <submittedName>
        <fullName evidence="3">DUF3488 domain-containing protein</fullName>
    </submittedName>
</protein>